<dbReference type="GO" id="GO:0140359">
    <property type="term" value="F:ABC-type transporter activity"/>
    <property type="evidence" value="ECO:0007669"/>
    <property type="project" value="InterPro"/>
</dbReference>
<organism evidence="11 12">
    <name type="scientific">Halocaridina rubra</name>
    <name type="common">Hawaiian red shrimp</name>
    <dbReference type="NCBI Taxonomy" id="373956"/>
    <lineage>
        <taxon>Eukaryota</taxon>
        <taxon>Metazoa</taxon>
        <taxon>Ecdysozoa</taxon>
        <taxon>Arthropoda</taxon>
        <taxon>Crustacea</taxon>
        <taxon>Multicrustacea</taxon>
        <taxon>Malacostraca</taxon>
        <taxon>Eumalacostraca</taxon>
        <taxon>Eucarida</taxon>
        <taxon>Decapoda</taxon>
        <taxon>Pleocyemata</taxon>
        <taxon>Caridea</taxon>
        <taxon>Atyoidea</taxon>
        <taxon>Atyidae</taxon>
        <taxon>Halocaridina</taxon>
    </lineage>
</organism>
<feature type="domain" description="ABC transporter" evidence="9">
    <location>
        <begin position="191"/>
        <end position="424"/>
    </location>
</feature>
<dbReference type="SUPFAM" id="SSF90123">
    <property type="entry name" value="ABC transporter transmembrane region"/>
    <property type="match status" value="1"/>
</dbReference>
<evidence type="ECO:0000256" key="2">
    <source>
        <dbReference type="ARBA" id="ARBA00022448"/>
    </source>
</evidence>
<dbReference type="PANTHER" id="PTHR24223:SF330">
    <property type="entry name" value="ATP-BINDING CASSETTE SUB-FAMILY C MEMBER 10"/>
    <property type="match status" value="1"/>
</dbReference>
<feature type="transmembrane region" description="Helical" evidence="8">
    <location>
        <begin position="102"/>
        <end position="121"/>
    </location>
</feature>
<dbReference type="Pfam" id="PF00664">
    <property type="entry name" value="ABC_membrane"/>
    <property type="match status" value="1"/>
</dbReference>
<dbReference type="GO" id="GO:0016020">
    <property type="term" value="C:membrane"/>
    <property type="evidence" value="ECO:0007669"/>
    <property type="project" value="UniProtKB-SubCell"/>
</dbReference>
<dbReference type="CDD" id="cd03244">
    <property type="entry name" value="ABCC_MRP_domain2"/>
    <property type="match status" value="1"/>
</dbReference>
<evidence type="ECO:0000256" key="7">
    <source>
        <dbReference type="ARBA" id="ARBA00023136"/>
    </source>
</evidence>
<dbReference type="InterPro" id="IPR036640">
    <property type="entry name" value="ABC1_TM_sf"/>
</dbReference>
<protein>
    <submittedName>
        <fullName evidence="11">Multidrug resistance-associated protein 7</fullName>
    </submittedName>
</protein>
<evidence type="ECO:0000256" key="5">
    <source>
        <dbReference type="ARBA" id="ARBA00022840"/>
    </source>
</evidence>
<dbReference type="PROSITE" id="PS00211">
    <property type="entry name" value="ABC_TRANSPORTER_1"/>
    <property type="match status" value="1"/>
</dbReference>
<dbReference type="Gene3D" id="1.20.1560.10">
    <property type="entry name" value="ABC transporter type 1, transmembrane domain"/>
    <property type="match status" value="1"/>
</dbReference>
<dbReference type="InterPro" id="IPR003439">
    <property type="entry name" value="ABC_transporter-like_ATP-bd"/>
</dbReference>
<name>A0AAN9A4Q4_HALRR</name>
<evidence type="ECO:0000256" key="3">
    <source>
        <dbReference type="ARBA" id="ARBA00022692"/>
    </source>
</evidence>
<dbReference type="AlphaFoldDB" id="A0AAN9A4Q4"/>
<keyword evidence="4" id="KW-0547">Nucleotide-binding</keyword>
<comment type="subcellular location">
    <subcellularLocation>
        <location evidence="1">Membrane</location>
        <topology evidence="1">Multi-pass membrane protein</topology>
    </subcellularLocation>
</comment>
<dbReference type="Gene3D" id="3.40.50.300">
    <property type="entry name" value="P-loop containing nucleotide triphosphate hydrolases"/>
    <property type="match status" value="1"/>
</dbReference>
<dbReference type="InterPro" id="IPR011527">
    <property type="entry name" value="ABC1_TM_dom"/>
</dbReference>
<comment type="caution">
    <text evidence="11">The sequence shown here is derived from an EMBL/GenBank/DDBJ whole genome shotgun (WGS) entry which is preliminary data.</text>
</comment>
<keyword evidence="5" id="KW-0067">ATP-binding</keyword>
<dbReference type="Pfam" id="PF00005">
    <property type="entry name" value="ABC_tran"/>
    <property type="match status" value="1"/>
</dbReference>
<dbReference type="GO" id="GO:0016887">
    <property type="term" value="F:ATP hydrolysis activity"/>
    <property type="evidence" value="ECO:0007669"/>
    <property type="project" value="InterPro"/>
</dbReference>
<dbReference type="GO" id="GO:0005524">
    <property type="term" value="F:ATP binding"/>
    <property type="evidence" value="ECO:0007669"/>
    <property type="project" value="UniProtKB-KW"/>
</dbReference>
<dbReference type="FunFam" id="3.40.50.300:FF:000163">
    <property type="entry name" value="Multidrug resistance-associated protein member 4"/>
    <property type="match status" value="1"/>
</dbReference>
<keyword evidence="7 8" id="KW-0472">Membrane</keyword>
<evidence type="ECO:0000256" key="6">
    <source>
        <dbReference type="ARBA" id="ARBA00022989"/>
    </source>
</evidence>
<dbReference type="PROSITE" id="PS50929">
    <property type="entry name" value="ABC_TM1F"/>
    <property type="match status" value="1"/>
</dbReference>
<dbReference type="PANTHER" id="PTHR24223">
    <property type="entry name" value="ATP-BINDING CASSETTE SUB-FAMILY C"/>
    <property type="match status" value="1"/>
</dbReference>
<evidence type="ECO:0000259" key="10">
    <source>
        <dbReference type="PROSITE" id="PS50929"/>
    </source>
</evidence>
<evidence type="ECO:0000313" key="11">
    <source>
        <dbReference type="EMBL" id="KAK7074109.1"/>
    </source>
</evidence>
<dbReference type="Proteomes" id="UP001381693">
    <property type="component" value="Unassembled WGS sequence"/>
</dbReference>
<sequence>SVVVTIYALPWIILLYIPLAFVYYTIQSYYRYTSRDLKRLHAISLSPLYEHFTETLQGLSVIRAMRAVHRFSVRADNLLEVSQRAQFDIQAASQWLNLRLQLIGLTMLAGVAILSLLKHHLDTIDAGLVGLVISYALTISGFLNNVVSSLTETERELVSVERVHQYLEGTDHEKREGSSAPPLGWLSHGSIKFQNVYIRYNYHNPFALKKVSFEVGSSEKIGIIGRTGAGKSSIFLALFRLVELSRGRIYLDNVDISRLSLKKLRSNMAIVTQEAFLFSGSIRENLDPSGESVDAQIWQALRSCHLGGFVQTLGGLEARVEEAGRTMSAGQKQLFCLARALLCRTKIICIDEGTSQLDNETDEQIQQTIRSVFRNKTVLIIAHRVHTVRDCDRILVMNDGEVVESGRPMELLANRESHFYSILHSQ</sequence>
<feature type="domain" description="ABC transmembrane type-1" evidence="10">
    <location>
        <begin position="1"/>
        <end position="155"/>
    </location>
</feature>
<keyword evidence="2" id="KW-0813">Transport</keyword>
<gene>
    <name evidence="11" type="primary">ABCC10_1</name>
    <name evidence="11" type="ORF">SK128_012612</name>
</gene>
<dbReference type="InterPro" id="IPR050173">
    <property type="entry name" value="ABC_transporter_C-like"/>
</dbReference>
<dbReference type="InterPro" id="IPR027417">
    <property type="entry name" value="P-loop_NTPase"/>
</dbReference>
<feature type="transmembrane region" description="Helical" evidence="8">
    <location>
        <begin position="127"/>
        <end position="147"/>
    </location>
</feature>
<keyword evidence="12" id="KW-1185">Reference proteome</keyword>
<keyword evidence="6 8" id="KW-1133">Transmembrane helix</keyword>
<dbReference type="InterPro" id="IPR003593">
    <property type="entry name" value="AAA+_ATPase"/>
</dbReference>
<feature type="non-terminal residue" evidence="11">
    <location>
        <position position="1"/>
    </location>
</feature>
<dbReference type="InterPro" id="IPR017871">
    <property type="entry name" value="ABC_transporter-like_CS"/>
</dbReference>
<evidence type="ECO:0000256" key="8">
    <source>
        <dbReference type="SAM" id="Phobius"/>
    </source>
</evidence>
<dbReference type="PROSITE" id="PS50893">
    <property type="entry name" value="ABC_TRANSPORTER_2"/>
    <property type="match status" value="1"/>
</dbReference>
<keyword evidence="3 8" id="KW-0812">Transmembrane</keyword>
<proteinExistence type="predicted"/>
<evidence type="ECO:0000256" key="1">
    <source>
        <dbReference type="ARBA" id="ARBA00004141"/>
    </source>
</evidence>
<reference evidence="11 12" key="1">
    <citation type="submission" date="2023-11" db="EMBL/GenBank/DDBJ databases">
        <title>Halocaridina rubra genome assembly.</title>
        <authorList>
            <person name="Smith C."/>
        </authorList>
    </citation>
    <scope>NUCLEOTIDE SEQUENCE [LARGE SCALE GENOMIC DNA]</scope>
    <source>
        <strain evidence="11">EP-1</strain>
        <tissue evidence="11">Whole</tissue>
    </source>
</reference>
<feature type="transmembrane region" description="Helical" evidence="8">
    <location>
        <begin position="6"/>
        <end position="26"/>
    </location>
</feature>
<dbReference type="SMART" id="SM00382">
    <property type="entry name" value="AAA"/>
    <property type="match status" value="1"/>
</dbReference>
<dbReference type="EMBL" id="JAXCGZ010011804">
    <property type="protein sequence ID" value="KAK7074109.1"/>
    <property type="molecule type" value="Genomic_DNA"/>
</dbReference>
<accession>A0AAN9A4Q4</accession>
<evidence type="ECO:0000313" key="12">
    <source>
        <dbReference type="Proteomes" id="UP001381693"/>
    </source>
</evidence>
<evidence type="ECO:0000259" key="9">
    <source>
        <dbReference type="PROSITE" id="PS50893"/>
    </source>
</evidence>
<dbReference type="SUPFAM" id="SSF52540">
    <property type="entry name" value="P-loop containing nucleoside triphosphate hydrolases"/>
    <property type="match status" value="1"/>
</dbReference>
<evidence type="ECO:0000256" key="4">
    <source>
        <dbReference type="ARBA" id="ARBA00022741"/>
    </source>
</evidence>